<name>A0A8J5F5M9_ZINOF</name>
<sequence>MCLQVPEGLVDGSGMSINKGKTYICSTSPPAVLSAYFNQFRKDFSVFLKSRSAELQFGGRIGIAMLGRESEDHSDRSTTILWDVLDQSFAILASQEMIDEEKVNEYDVPFYAPSRKEIESEVLRDGSFTIESMENYELKTSTGDPKEDARITSMAIRAIQESMISHHFGEEILDSLFQIYNGLLGEVMVKEEITSSHLLVVLKKSS</sequence>
<dbReference type="InterPro" id="IPR029063">
    <property type="entry name" value="SAM-dependent_MTases_sf"/>
</dbReference>
<accession>A0A8J5F5M9</accession>
<dbReference type="SUPFAM" id="SSF53335">
    <property type="entry name" value="S-adenosyl-L-methionine-dependent methyltransferases"/>
    <property type="match status" value="1"/>
</dbReference>
<dbReference type="Proteomes" id="UP000734854">
    <property type="component" value="Unassembled WGS sequence"/>
</dbReference>
<organism evidence="1 2">
    <name type="scientific">Zingiber officinale</name>
    <name type="common">Ginger</name>
    <name type="synonym">Amomum zingiber</name>
    <dbReference type="NCBI Taxonomy" id="94328"/>
    <lineage>
        <taxon>Eukaryota</taxon>
        <taxon>Viridiplantae</taxon>
        <taxon>Streptophyta</taxon>
        <taxon>Embryophyta</taxon>
        <taxon>Tracheophyta</taxon>
        <taxon>Spermatophyta</taxon>
        <taxon>Magnoliopsida</taxon>
        <taxon>Liliopsida</taxon>
        <taxon>Zingiberales</taxon>
        <taxon>Zingiberaceae</taxon>
        <taxon>Zingiber</taxon>
    </lineage>
</organism>
<dbReference type="AlphaFoldDB" id="A0A8J5F5M9"/>
<dbReference type="Pfam" id="PF03492">
    <property type="entry name" value="Methyltransf_7"/>
    <property type="match status" value="1"/>
</dbReference>
<dbReference type="EMBL" id="JACMSC010000016">
    <property type="protein sequence ID" value="KAG6483327.1"/>
    <property type="molecule type" value="Genomic_DNA"/>
</dbReference>
<evidence type="ECO:0000313" key="2">
    <source>
        <dbReference type="Proteomes" id="UP000734854"/>
    </source>
</evidence>
<protein>
    <recommendedName>
        <fullName evidence="3">SAM dependent carboxyl methyltransferase</fullName>
    </recommendedName>
</protein>
<evidence type="ECO:0000313" key="1">
    <source>
        <dbReference type="EMBL" id="KAG6483327.1"/>
    </source>
</evidence>
<dbReference type="Gene3D" id="3.40.50.150">
    <property type="entry name" value="Vaccinia Virus protein VP39"/>
    <property type="match status" value="1"/>
</dbReference>
<reference evidence="1 2" key="1">
    <citation type="submission" date="2020-08" db="EMBL/GenBank/DDBJ databases">
        <title>Plant Genome Project.</title>
        <authorList>
            <person name="Zhang R.-G."/>
        </authorList>
    </citation>
    <scope>NUCLEOTIDE SEQUENCE [LARGE SCALE GENOMIC DNA]</scope>
    <source>
        <tissue evidence="1">Rhizome</tissue>
    </source>
</reference>
<proteinExistence type="predicted"/>
<dbReference type="GO" id="GO:0008168">
    <property type="term" value="F:methyltransferase activity"/>
    <property type="evidence" value="ECO:0007669"/>
    <property type="project" value="InterPro"/>
</dbReference>
<dbReference type="InterPro" id="IPR005299">
    <property type="entry name" value="MeTrfase_7"/>
</dbReference>
<keyword evidence="2" id="KW-1185">Reference proteome</keyword>
<dbReference type="PANTHER" id="PTHR31009">
    <property type="entry name" value="S-ADENOSYL-L-METHIONINE:CARBOXYL METHYLTRANSFERASE FAMILY PROTEIN"/>
    <property type="match status" value="1"/>
</dbReference>
<comment type="caution">
    <text evidence="1">The sequence shown here is derived from an EMBL/GenBank/DDBJ whole genome shotgun (WGS) entry which is preliminary data.</text>
</comment>
<evidence type="ECO:0008006" key="3">
    <source>
        <dbReference type="Google" id="ProtNLM"/>
    </source>
</evidence>
<gene>
    <name evidence="1" type="ORF">ZIOFF_059971</name>
</gene>